<accession>A0A6J6EAM5</accession>
<dbReference type="EMBL" id="CAEZTP010000029">
    <property type="protein sequence ID" value="CAB4570418.1"/>
    <property type="molecule type" value="Genomic_DNA"/>
</dbReference>
<dbReference type="InterPro" id="IPR005931">
    <property type="entry name" value="P5CDH/ALDH4A1"/>
</dbReference>
<evidence type="ECO:0000256" key="8">
    <source>
        <dbReference type="ARBA" id="ARBA00048142"/>
    </source>
</evidence>
<dbReference type="InterPro" id="IPR015590">
    <property type="entry name" value="Aldehyde_DH_dom"/>
</dbReference>
<evidence type="ECO:0000256" key="4">
    <source>
        <dbReference type="ARBA" id="ARBA00023002"/>
    </source>
</evidence>
<dbReference type="Pfam" id="PF00171">
    <property type="entry name" value="Aldedh"/>
    <property type="match status" value="1"/>
</dbReference>
<dbReference type="NCBIfam" id="TIGR01236">
    <property type="entry name" value="D1pyr5carbox1"/>
    <property type="match status" value="1"/>
</dbReference>
<evidence type="ECO:0000256" key="3">
    <source>
        <dbReference type="ARBA" id="ARBA00012884"/>
    </source>
</evidence>
<dbReference type="GO" id="GO:0003842">
    <property type="term" value="F:L-glutamate gamma-semialdehyde dehydrogenase activity"/>
    <property type="evidence" value="ECO:0007669"/>
    <property type="project" value="UniProtKB-EC"/>
</dbReference>
<organism evidence="10">
    <name type="scientific">freshwater metagenome</name>
    <dbReference type="NCBI Taxonomy" id="449393"/>
    <lineage>
        <taxon>unclassified sequences</taxon>
        <taxon>metagenomes</taxon>
        <taxon>ecological metagenomes</taxon>
    </lineage>
</organism>
<dbReference type="Gene3D" id="3.40.309.10">
    <property type="entry name" value="Aldehyde Dehydrogenase, Chain A, domain 2"/>
    <property type="match status" value="1"/>
</dbReference>
<dbReference type="GO" id="GO:0009898">
    <property type="term" value="C:cytoplasmic side of plasma membrane"/>
    <property type="evidence" value="ECO:0007669"/>
    <property type="project" value="TreeGrafter"/>
</dbReference>
<keyword evidence="5" id="KW-0520">NAD</keyword>
<dbReference type="EC" id="1.2.1.88" evidence="3"/>
<dbReference type="Gene3D" id="3.40.605.10">
    <property type="entry name" value="Aldehyde Dehydrogenase, Chain A, domain 1"/>
    <property type="match status" value="1"/>
</dbReference>
<gene>
    <name evidence="10" type="ORF">UFOPK1698_00488</name>
</gene>
<comment type="pathway">
    <text evidence="1">Amino-acid degradation; L-proline degradation into L-glutamate; L-glutamate from L-proline: step 2/2.</text>
</comment>
<proteinExistence type="inferred from homology"/>
<dbReference type="PROSITE" id="PS00070">
    <property type="entry name" value="ALDEHYDE_DEHYDR_CYS"/>
    <property type="match status" value="1"/>
</dbReference>
<dbReference type="InterPro" id="IPR016162">
    <property type="entry name" value="Ald_DH_N"/>
</dbReference>
<dbReference type="InterPro" id="IPR016163">
    <property type="entry name" value="Ald_DH_C"/>
</dbReference>
<dbReference type="AlphaFoldDB" id="A0A6J6EAM5"/>
<keyword evidence="4" id="KW-0560">Oxidoreductase</keyword>
<evidence type="ECO:0000256" key="7">
    <source>
        <dbReference type="ARBA" id="ARBA00032259"/>
    </source>
</evidence>
<dbReference type="GO" id="GO:0010133">
    <property type="term" value="P:L-proline catabolic process to L-glutamate"/>
    <property type="evidence" value="ECO:0007669"/>
    <property type="project" value="UniProtKB-UniPathway"/>
</dbReference>
<protein>
    <recommendedName>
        <fullName evidence="7">L-glutamate gamma-semialdehyde dehydrogenase</fullName>
        <ecNumber evidence="3">1.2.1.88</ecNumber>
    </recommendedName>
    <alternativeName>
        <fullName evidence="7">L-glutamate gamma-semialdehyde dehydrogenase</fullName>
    </alternativeName>
</protein>
<feature type="domain" description="Aldehyde dehydrogenase" evidence="9">
    <location>
        <begin position="51"/>
        <end position="521"/>
    </location>
</feature>
<dbReference type="PANTHER" id="PTHR42862:SF1">
    <property type="entry name" value="DELTA-1-PYRROLINE-5-CARBOXYLATE DEHYDROGENASE 2, ISOFORM A-RELATED"/>
    <property type="match status" value="1"/>
</dbReference>
<evidence type="ECO:0000259" key="9">
    <source>
        <dbReference type="Pfam" id="PF00171"/>
    </source>
</evidence>
<dbReference type="FunFam" id="3.40.605.10:FF:000006">
    <property type="entry name" value="1-pyrroline-5-carboxylate dehydrogenase"/>
    <property type="match status" value="1"/>
</dbReference>
<keyword evidence="6" id="KW-0642">Proline metabolism</keyword>
<comment type="catalytic activity">
    <reaction evidence="8">
        <text>L-glutamate 5-semialdehyde + NAD(+) + H2O = L-glutamate + NADH + 2 H(+)</text>
        <dbReference type="Rhea" id="RHEA:30235"/>
        <dbReference type="ChEBI" id="CHEBI:15377"/>
        <dbReference type="ChEBI" id="CHEBI:15378"/>
        <dbReference type="ChEBI" id="CHEBI:29985"/>
        <dbReference type="ChEBI" id="CHEBI:57540"/>
        <dbReference type="ChEBI" id="CHEBI:57945"/>
        <dbReference type="ChEBI" id="CHEBI:58066"/>
        <dbReference type="EC" id="1.2.1.88"/>
    </reaction>
</comment>
<name>A0A6J6EAM5_9ZZZZ</name>
<evidence type="ECO:0000256" key="6">
    <source>
        <dbReference type="ARBA" id="ARBA00023062"/>
    </source>
</evidence>
<dbReference type="InterPro" id="IPR016160">
    <property type="entry name" value="Ald_DH_CS_CYS"/>
</dbReference>
<comment type="similarity">
    <text evidence="2">Belongs to the aldehyde dehydrogenase family.</text>
</comment>
<dbReference type="InterPro" id="IPR016161">
    <property type="entry name" value="Ald_DH/histidinol_DH"/>
</dbReference>
<evidence type="ECO:0000313" key="10">
    <source>
        <dbReference type="EMBL" id="CAB4570418.1"/>
    </source>
</evidence>
<dbReference type="UniPathway" id="UPA00261">
    <property type="reaction ID" value="UER00374"/>
</dbReference>
<evidence type="ECO:0000256" key="2">
    <source>
        <dbReference type="ARBA" id="ARBA00009986"/>
    </source>
</evidence>
<sequence>MPTSTYPTNTVPRLFLPQTADVTEISQKIAELSNQVHDLSLVIGGKKITGSGKKISVSLPHRKAEQYATVTLPSVDEIKNALDNALEAREKWSQTSVSQRVAIFNKVADLIENKYKNLLVAATMIGQSKTVFQGEIDAAAGLIDSIRFNSKFALDIEKMQPPDSEVTNIALDYRPLEGFVYAITPFNFTTTSAILSTAPALMGNVVIWKPSITAMLPSHILMDIYKEAGLPDGVINLVPGYGPEVSKVLLTNEYLAGIYFTGSTKVFRQLWQQVGNNLDTYRNFPRLVGETGGKGFVIAHPTADRDRLISAIVRSGFEYQGQKCSACSRAYIPQSVWDEIKDKLVAEVRDLKFGQIEDFKNFMGAVIDEASFNRLSTVLKNLSADPEIEILAGGKSDSSTGYFVEPTLVISKNPKNKVFSDEYFGPILAIHVFPDNQFEAILETIDQVSAYALTGSIFCEDSAVVTEVLEKLRNSAGSMNVNDKPTGAVMGKHPFGGSRASGTNDKAGSLQGLLRWTSPRVVRTVTTSATDVKHPHQL</sequence>
<evidence type="ECO:0000256" key="1">
    <source>
        <dbReference type="ARBA" id="ARBA00004786"/>
    </source>
</evidence>
<dbReference type="FunFam" id="3.40.309.10:FF:000005">
    <property type="entry name" value="1-pyrroline-5-carboxylate dehydrogenase 1"/>
    <property type="match status" value="1"/>
</dbReference>
<dbReference type="SUPFAM" id="SSF53720">
    <property type="entry name" value="ALDH-like"/>
    <property type="match status" value="1"/>
</dbReference>
<dbReference type="InterPro" id="IPR050485">
    <property type="entry name" value="Proline_metab_enzyme"/>
</dbReference>
<dbReference type="PANTHER" id="PTHR42862">
    <property type="entry name" value="DELTA-1-PYRROLINE-5-CARBOXYLATE DEHYDROGENASE 1, ISOFORM A-RELATED"/>
    <property type="match status" value="1"/>
</dbReference>
<reference evidence="10" key="1">
    <citation type="submission" date="2020-05" db="EMBL/GenBank/DDBJ databases">
        <authorList>
            <person name="Chiriac C."/>
            <person name="Salcher M."/>
            <person name="Ghai R."/>
            <person name="Kavagutti S V."/>
        </authorList>
    </citation>
    <scope>NUCLEOTIDE SEQUENCE</scope>
</reference>
<evidence type="ECO:0000256" key="5">
    <source>
        <dbReference type="ARBA" id="ARBA00023027"/>
    </source>
</evidence>